<evidence type="ECO:0000259" key="4">
    <source>
        <dbReference type="Pfam" id="PF12802"/>
    </source>
</evidence>
<dbReference type="InterPro" id="IPR000600">
    <property type="entry name" value="ROK"/>
</dbReference>
<dbReference type="InterPro" id="IPR036388">
    <property type="entry name" value="WH-like_DNA-bd_sf"/>
</dbReference>
<dbReference type="PANTHER" id="PTHR18964">
    <property type="entry name" value="ROK (REPRESSOR, ORF, KINASE) FAMILY"/>
    <property type="match status" value="1"/>
</dbReference>
<evidence type="ECO:0000256" key="3">
    <source>
        <dbReference type="ARBA" id="ARBA00022629"/>
    </source>
</evidence>
<name>A0ABW0K8Q2_9BACL</name>
<feature type="domain" description="HTH marR-type" evidence="4">
    <location>
        <begin position="17"/>
        <end position="59"/>
    </location>
</feature>
<reference evidence="6" key="1">
    <citation type="journal article" date="2019" name="Int. J. Syst. Evol. Microbiol.">
        <title>The Global Catalogue of Microorganisms (GCM) 10K type strain sequencing project: providing services to taxonomists for standard genome sequencing and annotation.</title>
        <authorList>
            <consortium name="The Broad Institute Genomics Platform"/>
            <consortium name="The Broad Institute Genome Sequencing Center for Infectious Disease"/>
            <person name="Wu L."/>
            <person name="Ma J."/>
        </authorList>
    </citation>
    <scope>NUCLEOTIDE SEQUENCE [LARGE SCALE GENOMIC DNA]</scope>
    <source>
        <strain evidence="6">KACC 11904</strain>
    </source>
</reference>
<dbReference type="Pfam" id="PF00480">
    <property type="entry name" value="ROK"/>
    <property type="match status" value="1"/>
</dbReference>
<dbReference type="PROSITE" id="PS01125">
    <property type="entry name" value="ROK"/>
    <property type="match status" value="1"/>
</dbReference>
<dbReference type="Gene3D" id="1.10.10.10">
    <property type="entry name" value="Winged helix-like DNA-binding domain superfamily/Winged helix DNA-binding domain"/>
    <property type="match status" value="1"/>
</dbReference>
<gene>
    <name evidence="5" type="ORF">ACFPOG_14025</name>
</gene>
<evidence type="ECO:0000256" key="1">
    <source>
        <dbReference type="ARBA" id="ARBA00002486"/>
    </source>
</evidence>
<comment type="caution">
    <text evidence="5">The sequence shown here is derived from an EMBL/GenBank/DDBJ whole genome shotgun (WGS) entry which is preliminary data.</text>
</comment>
<keyword evidence="6" id="KW-1185">Reference proteome</keyword>
<accession>A0ABW0K8Q2</accession>
<proteinExistence type="inferred from homology"/>
<dbReference type="Proteomes" id="UP001596044">
    <property type="component" value="Unassembled WGS sequence"/>
</dbReference>
<dbReference type="RefSeq" id="WP_270879818.1">
    <property type="nucleotide sequence ID" value="NZ_JAQFVF010000026.1"/>
</dbReference>
<dbReference type="Pfam" id="PF12802">
    <property type="entry name" value="MarR_2"/>
    <property type="match status" value="1"/>
</dbReference>
<dbReference type="SUPFAM" id="SSF46785">
    <property type="entry name" value="Winged helix' DNA-binding domain"/>
    <property type="match status" value="1"/>
</dbReference>
<comment type="similarity">
    <text evidence="2">Belongs to the ROK (NagC/XylR) family.</text>
</comment>
<keyword evidence="3" id="KW-0119">Carbohydrate metabolism</keyword>
<dbReference type="PANTHER" id="PTHR18964:SF149">
    <property type="entry name" value="BIFUNCTIONAL UDP-N-ACETYLGLUCOSAMINE 2-EPIMERASE_N-ACETYLMANNOSAMINE KINASE"/>
    <property type="match status" value="1"/>
</dbReference>
<evidence type="ECO:0000313" key="5">
    <source>
        <dbReference type="EMBL" id="MFC5449382.1"/>
    </source>
</evidence>
<dbReference type="InterPro" id="IPR049874">
    <property type="entry name" value="ROK_cs"/>
</dbReference>
<dbReference type="Gene3D" id="3.30.420.40">
    <property type="match status" value="2"/>
</dbReference>
<sequence length="379" mass="42107">MNYNSFQWMKLNNQRKVLELLHYEPSISRVEIARRTQLTKQTITNLINECLEKEWVEEVQTQAVKGAGRRPVLLRLRREKLLAIGIEVTGTYLAGALINYNAALLHQEKLALNGPVAMDYLLAQMETIIGRLLAHVPETCRLLGIGFGMQGVVDSDTGVVLRSPYAGMFSFDLATWAEQKYSLSIRVENNVRAFANGEIWIRSNRSLQDTLCVYLDEGVGSALLLRGKLYTGSSYLAGEIGHIKVRDNGTSCRCGQNGCLEAHISVEAITKQLKRTNFEEIVAQLAEGDEDAVALLEQAGSWLGLTLGNSANLLNPSEIIIGGQLTVVSSWFMVPCLEMFNKTALPKAHADIVLSDYRRNNCSIGAGTLVFQHWMRHPN</sequence>
<dbReference type="SUPFAM" id="SSF53067">
    <property type="entry name" value="Actin-like ATPase domain"/>
    <property type="match status" value="1"/>
</dbReference>
<dbReference type="InterPro" id="IPR043129">
    <property type="entry name" value="ATPase_NBD"/>
</dbReference>
<keyword evidence="3" id="KW-0859">Xylose metabolism</keyword>
<dbReference type="InterPro" id="IPR000835">
    <property type="entry name" value="HTH_MarR-typ"/>
</dbReference>
<evidence type="ECO:0000256" key="2">
    <source>
        <dbReference type="ARBA" id="ARBA00006479"/>
    </source>
</evidence>
<comment type="function">
    <text evidence="1">Transcriptional repressor of xylose-utilizing enzymes.</text>
</comment>
<dbReference type="EMBL" id="JBHSMJ010000018">
    <property type="protein sequence ID" value="MFC5449382.1"/>
    <property type="molecule type" value="Genomic_DNA"/>
</dbReference>
<evidence type="ECO:0000313" key="6">
    <source>
        <dbReference type="Proteomes" id="UP001596044"/>
    </source>
</evidence>
<dbReference type="InterPro" id="IPR036390">
    <property type="entry name" value="WH_DNA-bd_sf"/>
</dbReference>
<organism evidence="5 6">
    <name type="scientific">Paenibacillus aestuarii</name>
    <dbReference type="NCBI Taxonomy" id="516965"/>
    <lineage>
        <taxon>Bacteria</taxon>
        <taxon>Bacillati</taxon>
        <taxon>Bacillota</taxon>
        <taxon>Bacilli</taxon>
        <taxon>Bacillales</taxon>
        <taxon>Paenibacillaceae</taxon>
        <taxon>Paenibacillus</taxon>
    </lineage>
</organism>
<protein>
    <submittedName>
        <fullName evidence="5">ROK family transcriptional regulator</fullName>
    </submittedName>
</protein>